<dbReference type="PANTHER" id="PTHR28180">
    <property type="entry name" value="CONSERVED MITOCHONDRIAL PROTEIN-RELATED"/>
    <property type="match status" value="1"/>
</dbReference>
<dbReference type="SUPFAM" id="SSF69118">
    <property type="entry name" value="AhpD-like"/>
    <property type="match status" value="1"/>
</dbReference>
<evidence type="ECO:0000313" key="1">
    <source>
        <dbReference type="EMBL" id="KXT17641.1"/>
    </source>
</evidence>
<organism evidence="1 2">
    <name type="scientific">Pseudocercospora musae</name>
    <dbReference type="NCBI Taxonomy" id="113226"/>
    <lineage>
        <taxon>Eukaryota</taxon>
        <taxon>Fungi</taxon>
        <taxon>Dikarya</taxon>
        <taxon>Ascomycota</taxon>
        <taxon>Pezizomycotina</taxon>
        <taxon>Dothideomycetes</taxon>
        <taxon>Dothideomycetidae</taxon>
        <taxon>Mycosphaerellales</taxon>
        <taxon>Mycosphaerellaceae</taxon>
        <taxon>Pseudocercospora</taxon>
    </lineage>
</organism>
<dbReference type="STRING" id="113226.A0A139ISA7"/>
<dbReference type="InterPro" id="IPR029032">
    <property type="entry name" value="AhpD-like"/>
</dbReference>
<sequence length="247" mass="28207">MISNTTPTQEETLSLFKEIEQHFPSPTLGEDKWYILLITAITTGGHPALAADLYKYLISKPEFTTPDQRKALTRRLREALVKLVSVVGVVKPLEAIFCIAGIERPEDRDYSFSREKWTSGEANRQRGRQWLDKIYRSNHAATEDTLSCHKDFEWLSIEISYGLYLSDHSILGPVETEIIVLSGILMQNAHRESAWHLRGTRRIGVSSEDVEKIQQCIDRVAGFCGWELDKVPRVKDIEHEVPWENGA</sequence>
<evidence type="ECO:0008006" key="3">
    <source>
        <dbReference type="Google" id="ProtNLM"/>
    </source>
</evidence>
<accession>A0A139ISA7</accession>
<protein>
    <recommendedName>
        <fullName evidence="3">Carboxymuconolactone decarboxylase-like domain-containing protein</fullName>
    </recommendedName>
</protein>
<dbReference type="Gene3D" id="1.20.1290.10">
    <property type="entry name" value="AhpD-like"/>
    <property type="match status" value="1"/>
</dbReference>
<keyword evidence="2" id="KW-1185">Reference proteome</keyword>
<dbReference type="InterPro" id="IPR052999">
    <property type="entry name" value="PTS1_Protein"/>
</dbReference>
<name>A0A139ISA7_9PEZI</name>
<reference evidence="1 2" key="1">
    <citation type="submission" date="2015-07" db="EMBL/GenBank/DDBJ databases">
        <title>Comparative genomics of the Sigatoka disease complex on banana suggests a link between parallel evolutionary changes in Pseudocercospora fijiensis and Pseudocercospora eumusae and increased virulence on the banana host.</title>
        <authorList>
            <person name="Chang T.-C."/>
            <person name="Salvucci A."/>
            <person name="Crous P.W."/>
            <person name="Stergiopoulos I."/>
        </authorList>
    </citation>
    <scope>NUCLEOTIDE SEQUENCE [LARGE SCALE GENOMIC DNA]</scope>
    <source>
        <strain evidence="1 2">CBS 116634</strain>
    </source>
</reference>
<proteinExistence type="predicted"/>
<dbReference type="EMBL" id="LFZO01000017">
    <property type="protein sequence ID" value="KXT17641.1"/>
    <property type="molecule type" value="Genomic_DNA"/>
</dbReference>
<dbReference type="Proteomes" id="UP000073492">
    <property type="component" value="Unassembled WGS sequence"/>
</dbReference>
<gene>
    <name evidence="1" type="ORF">AC579_10156</name>
</gene>
<dbReference type="PANTHER" id="PTHR28180:SF5">
    <property type="entry name" value="DNA POLYMERASE ALPHA SUBUNIT B"/>
    <property type="match status" value="1"/>
</dbReference>
<comment type="caution">
    <text evidence="1">The sequence shown here is derived from an EMBL/GenBank/DDBJ whole genome shotgun (WGS) entry which is preliminary data.</text>
</comment>
<dbReference type="OrthoDB" id="5537330at2759"/>
<evidence type="ECO:0000313" key="2">
    <source>
        <dbReference type="Proteomes" id="UP000073492"/>
    </source>
</evidence>
<dbReference type="AlphaFoldDB" id="A0A139ISA7"/>